<dbReference type="EMBL" id="JAPQKP010000003">
    <property type="protein sequence ID" value="KAJ5200184.1"/>
    <property type="molecule type" value="Genomic_DNA"/>
</dbReference>
<dbReference type="AlphaFoldDB" id="A0A9W9MFK0"/>
<organism evidence="2 3">
    <name type="scientific">Penicillium cf. griseofulvum</name>
    <dbReference type="NCBI Taxonomy" id="2972120"/>
    <lineage>
        <taxon>Eukaryota</taxon>
        <taxon>Fungi</taxon>
        <taxon>Dikarya</taxon>
        <taxon>Ascomycota</taxon>
        <taxon>Pezizomycotina</taxon>
        <taxon>Eurotiomycetes</taxon>
        <taxon>Eurotiomycetidae</taxon>
        <taxon>Eurotiales</taxon>
        <taxon>Aspergillaceae</taxon>
        <taxon>Penicillium</taxon>
    </lineage>
</organism>
<keyword evidence="1" id="KW-0732">Signal</keyword>
<evidence type="ECO:0008006" key="4">
    <source>
        <dbReference type="Google" id="ProtNLM"/>
    </source>
</evidence>
<feature type="signal peptide" evidence="1">
    <location>
        <begin position="1"/>
        <end position="22"/>
    </location>
</feature>
<protein>
    <recommendedName>
        <fullName evidence="4">Secreted protein</fullName>
    </recommendedName>
</protein>
<comment type="caution">
    <text evidence="2">The sequence shown here is derived from an EMBL/GenBank/DDBJ whole genome shotgun (WGS) entry which is preliminary data.</text>
</comment>
<evidence type="ECO:0000313" key="2">
    <source>
        <dbReference type="EMBL" id="KAJ5200184.1"/>
    </source>
</evidence>
<sequence length="68" mass="7573">MRHQFLCCAPPFLIWWLLGINGKKSGGHGGGLGVFTDFGDQSVRITDQRRSSQAINNVIEPRCNEDNL</sequence>
<accession>A0A9W9MFK0</accession>
<feature type="chain" id="PRO_5040867905" description="Secreted protein" evidence="1">
    <location>
        <begin position="23"/>
        <end position="68"/>
    </location>
</feature>
<reference evidence="2" key="2">
    <citation type="journal article" date="2023" name="IMA Fungus">
        <title>Comparative genomic study of the Penicillium genus elucidates a diverse pangenome and 15 lateral gene transfer events.</title>
        <authorList>
            <person name="Petersen C."/>
            <person name="Sorensen T."/>
            <person name="Nielsen M.R."/>
            <person name="Sondergaard T.E."/>
            <person name="Sorensen J.L."/>
            <person name="Fitzpatrick D.A."/>
            <person name="Frisvad J.C."/>
            <person name="Nielsen K.L."/>
        </authorList>
    </citation>
    <scope>NUCLEOTIDE SEQUENCE</scope>
    <source>
        <strain evidence="2">IBT 16849</strain>
    </source>
</reference>
<proteinExistence type="predicted"/>
<keyword evidence="3" id="KW-1185">Reference proteome</keyword>
<dbReference type="Proteomes" id="UP001150879">
    <property type="component" value="Unassembled WGS sequence"/>
</dbReference>
<evidence type="ECO:0000313" key="3">
    <source>
        <dbReference type="Proteomes" id="UP001150879"/>
    </source>
</evidence>
<reference evidence="2" key="1">
    <citation type="submission" date="2022-11" db="EMBL/GenBank/DDBJ databases">
        <authorList>
            <person name="Petersen C."/>
        </authorList>
    </citation>
    <scope>NUCLEOTIDE SEQUENCE</scope>
    <source>
        <strain evidence="2">IBT 16849</strain>
    </source>
</reference>
<gene>
    <name evidence="2" type="ORF">N7472_005388</name>
</gene>
<evidence type="ECO:0000256" key="1">
    <source>
        <dbReference type="SAM" id="SignalP"/>
    </source>
</evidence>
<name>A0A9W9MFK0_9EURO</name>